<dbReference type="Proteomes" id="UP000791440">
    <property type="component" value="Unassembled WGS sequence"/>
</dbReference>
<dbReference type="GO" id="GO:0070006">
    <property type="term" value="F:metalloaminopeptidase activity"/>
    <property type="evidence" value="ECO:0007669"/>
    <property type="project" value="TreeGrafter"/>
</dbReference>
<feature type="signal peptide" evidence="1">
    <location>
        <begin position="1"/>
        <end position="25"/>
    </location>
</feature>
<dbReference type="GO" id="GO:0005737">
    <property type="term" value="C:cytoplasm"/>
    <property type="evidence" value="ECO:0007669"/>
    <property type="project" value="TreeGrafter"/>
</dbReference>
<evidence type="ECO:0000313" key="4">
    <source>
        <dbReference type="Proteomes" id="UP000791440"/>
    </source>
</evidence>
<dbReference type="GO" id="GO:0042277">
    <property type="term" value="F:peptide binding"/>
    <property type="evidence" value="ECO:0007669"/>
    <property type="project" value="TreeGrafter"/>
</dbReference>
<evidence type="ECO:0000313" key="3">
    <source>
        <dbReference type="EMBL" id="KAG6458907.1"/>
    </source>
</evidence>
<dbReference type="PANTHER" id="PTHR11533">
    <property type="entry name" value="PROTEASE M1 ZINC METALLOPROTEASE"/>
    <property type="match status" value="1"/>
</dbReference>
<proteinExistence type="predicted"/>
<sequence length="343" mass="38077">MVREKFKWKLTILLNLLLLNVFTKCLPIETRPASYITTSETAFTSSNAMTLEIPETHVEEVTANNIIPNITHAITFNSLLRNVRPGQDVRQYAIELTLNGNQFTGRAVLDVVITEASMEDNLKFHFDGVTIQSVQTGVFTVASAVPAEFTLDDGILEIEPTQNAATFIVIVEYTGTMGNDGQGLYVGQAYDNPYIAMNLHPTNARRVFPCMDEPTEASTITISFKNIEQTNIVANADLDASNSNDGVSQFRPLQGPPHVWGMIAHDFNNLNIPATNVALIGRPGVPNQDSQGSIAINAYFNYLNTWTEKQYFEIIVNQNSRLHIIALPDVDREWNALSTIGIW</sequence>
<keyword evidence="4" id="KW-1185">Reference proteome</keyword>
<dbReference type="AlphaFoldDB" id="A0A921ZJ09"/>
<comment type="caution">
    <text evidence="3">The sequence shown here is derived from an EMBL/GenBank/DDBJ whole genome shotgun (WGS) entry which is preliminary data.</text>
</comment>
<reference evidence="3" key="2">
    <citation type="submission" date="2020-12" db="EMBL/GenBank/DDBJ databases">
        <authorList>
            <person name="Kanost M."/>
        </authorList>
    </citation>
    <scope>NUCLEOTIDE SEQUENCE</scope>
</reference>
<dbReference type="EMBL" id="JH668601">
    <property type="protein sequence ID" value="KAG6458907.1"/>
    <property type="molecule type" value="Genomic_DNA"/>
</dbReference>
<dbReference type="GO" id="GO:0008270">
    <property type="term" value="F:zinc ion binding"/>
    <property type="evidence" value="ECO:0007669"/>
    <property type="project" value="TreeGrafter"/>
</dbReference>
<dbReference type="GO" id="GO:0043171">
    <property type="term" value="P:peptide catabolic process"/>
    <property type="evidence" value="ECO:0007669"/>
    <property type="project" value="TreeGrafter"/>
</dbReference>
<dbReference type="GO" id="GO:0016020">
    <property type="term" value="C:membrane"/>
    <property type="evidence" value="ECO:0007669"/>
    <property type="project" value="TreeGrafter"/>
</dbReference>
<organism evidence="3 4">
    <name type="scientific">Manduca sexta</name>
    <name type="common">Tobacco hawkmoth</name>
    <name type="synonym">Tobacco hornworm</name>
    <dbReference type="NCBI Taxonomy" id="7130"/>
    <lineage>
        <taxon>Eukaryota</taxon>
        <taxon>Metazoa</taxon>
        <taxon>Ecdysozoa</taxon>
        <taxon>Arthropoda</taxon>
        <taxon>Hexapoda</taxon>
        <taxon>Insecta</taxon>
        <taxon>Pterygota</taxon>
        <taxon>Neoptera</taxon>
        <taxon>Endopterygota</taxon>
        <taxon>Lepidoptera</taxon>
        <taxon>Glossata</taxon>
        <taxon>Ditrysia</taxon>
        <taxon>Bombycoidea</taxon>
        <taxon>Sphingidae</taxon>
        <taxon>Sphinginae</taxon>
        <taxon>Sphingini</taxon>
        <taxon>Manduca</taxon>
    </lineage>
</organism>
<dbReference type="GO" id="GO:0006508">
    <property type="term" value="P:proteolysis"/>
    <property type="evidence" value="ECO:0007669"/>
    <property type="project" value="TreeGrafter"/>
</dbReference>
<dbReference type="PANTHER" id="PTHR11533:SF299">
    <property type="entry name" value="AMINOPEPTIDASE"/>
    <property type="match status" value="1"/>
</dbReference>
<evidence type="ECO:0000256" key="1">
    <source>
        <dbReference type="SAM" id="SignalP"/>
    </source>
</evidence>
<dbReference type="InterPro" id="IPR045357">
    <property type="entry name" value="Aminopeptidase_N-like_N"/>
</dbReference>
<accession>A0A921ZJ09</accession>
<reference evidence="3" key="1">
    <citation type="journal article" date="2016" name="Insect Biochem. Mol. Biol.">
        <title>Multifaceted biological insights from a draft genome sequence of the tobacco hornworm moth, Manduca sexta.</title>
        <authorList>
            <person name="Kanost M.R."/>
            <person name="Arrese E.L."/>
            <person name="Cao X."/>
            <person name="Chen Y.R."/>
            <person name="Chellapilla S."/>
            <person name="Goldsmith M.R."/>
            <person name="Grosse-Wilde E."/>
            <person name="Heckel D.G."/>
            <person name="Herndon N."/>
            <person name="Jiang H."/>
            <person name="Papanicolaou A."/>
            <person name="Qu J."/>
            <person name="Soulages J.L."/>
            <person name="Vogel H."/>
            <person name="Walters J."/>
            <person name="Waterhouse R.M."/>
            <person name="Ahn S.J."/>
            <person name="Almeida F.C."/>
            <person name="An C."/>
            <person name="Aqrawi P."/>
            <person name="Bretschneider A."/>
            <person name="Bryant W.B."/>
            <person name="Bucks S."/>
            <person name="Chao H."/>
            <person name="Chevignon G."/>
            <person name="Christen J.M."/>
            <person name="Clarke D.F."/>
            <person name="Dittmer N.T."/>
            <person name="Ferguson L.C.F."/>
            <person name="Garavelou S."/>
            <person name="Gordon K.H.J."/>
            <person name="Gunaratna R.T."/>
            <person name="Han Y."/>
            <person name="Hauser F."/>
            <person name="He Y."/>
            <person name="Heidel-Fischer H."/>
            <person name="Hirsh A."/>
            <person name="Hu Y."/>
            <person name="Jiang H."/>
            <person name="Kalra D."/>
            <person name="Klinner C."/>
            <person name="Konig C."/>
            <person name="Kovar C."/>
            <person name="Kroll A.R."/>
            <person name="Kuwar S.S."/>
            <person name="Lee S.L."/>
            <person name="Lehman R."/>
            <person name="Li K."/>
            <person name="Li Z."/>
            <person name="Liang H."/>
            <person name="Lovelace S."/>
            <person name="Lu Z."/>
            <person name="Mansfield J.H."/>
            <person name="McCulloch K.J."/>
            <person name="Mathew T."/>
            <person name="Morton B."/>
            <person name="Muzny D.M."/>
            <person name="Neunemann D."/>
            <person name="Ongeri F."/>
            <person name="Pauchet Y."/>
            <person name="Pu L.L."/>
            <person name="Pyrousis I."/>
            <person name="Rao X.J."/>
            <person name="Redding A."/>
            <person name="Roesel C."/>
            <person name="Sanchez-Gracia A."/>
            <person name="Schaack S."/>
            <person name="Shukla A."/>
            <person name="Tetreau G."/>
            <person name="Wang Y."/>
            <person name="Xiong G.H."/>
            <person name="Traut W."/>
            <person name="Walsh T.K."/>
            <person name="Worley K.C."/>
            <person name="Wu D."/>
            <person name="Wu W."/>
            <person name="Wu Y.Q."/>
            <person name="Zhang X."/>
            <person name="Zou Z."/>
            <person name="Zucker H."/>
            <person name="Briscoe A.D."/>
            <person name="Burmester T."/>
            <person name="Clem R.J."/>
            <person name="Feyereisen R."/>
            <person name="Grimmelikhuijzen C.J.P."/>
            <person name="Hamodrakas S.J."/>
            <person name="Hansson B.S."/>
            <person name="Huguet E."/>
            <person name="Jermiin L.S."/>
            <person name="Lan Q."/>
            <person name="Lehman H.K."/>
            <person name="Lorenzen M."/>
            <person name="Merzendorfer H."/>
            <person name="Michalopoulos I."/>
            <person name="Morton D.B."/>
            <person name="Muthukrishnan S."/>
            <person name="Oakeshott J.G."/>
            <person name="Palmer W."/>
            <person name="Park Y."/>
            <person name="Passarelli A.L."/>
            <person name="Rozas J."/>
            <person name="Schwartz L.M."/>
            <person name="Smith W."/>
            <person name="Southgate A."/>
            <person name="Vilcinskas A."/>
            <person name="Vogt R."/>
            <person name="Wang P."/>
            <person name="Werren J."/>
            <person name="Yu X.Q."/>
            <person name="Zhou J.J."/>
            <person name="Brown S.J."/>
            <person name="Scherer S.E."/>
            <person name="Richards S."/>
            <person name="Blissard G.W."/>
        </authorList>
    </citation>
    <scope>NUCLEOTIDE SEQUENCE</scope>
</reference>
<dbReference type="GO" id="GO:0005615">
    <property type="term" value="C:extracellular space"/>
    <property type="evidence" value="ECO:0007669"/>
    <property type="project" value="TreeGrafter"/>
</dbReference>
<name>A0A921ZJ09_MANSE</name>
<evidence type="ECO:0000259" key="2">
    <source>
        <dbReference type="Pfam" id="PF17900"/>
    </source>
</evidence>
<dbReference type="Pfam" id="PF17900">
    <property type="entry name" value="Peptidase_M1_N"/>
    <property type="match status" value="1"/>
</dbReference>
<feature type="domain" description="Aminopeptidase N-like N-terminal" evidence="2">
    <location>
        <begin position="91"/>
        <end position="245"/>
    </location>
</feature>
<gene>
    <name evidence="3" type="ORF">O3G_MSEX011116</name>
</gene>
<feature type="chain" id="PRO_5037227564" description="Aminopeptidase N-like N-terminal domain-containing protein" evidence="1">
    <location>
        <begin position="26"/>
        <end position="343"/>
    </location>
</feature>
<protein>
    <recommendedName>
        <fullName evidence="2">Aminopeptidase N-like N-terminal domain-containing protein</fullName>
    </recommendedName>
</protein>
<dbReference type="InterPro" id="IPR050344">
    <property type="entry name" value="Peptidase_M1_aminopeptidases"/>
</dbReference>
<keyword evidence="1" id="KW-0732">Signal</keyword>